<keyword evidence="2" id="KW-0964">Secreted</keyword>
<dbReference type="EMBL" id="JAWZYT010001456">
    <property type="protein sequence ID" value="KAK4311977.1"/>
    <property type="molecule type" value="Genomic_DNA"/>
</dbReference>
<dbReference type="GO" id="GO:0005615">
    <property type="term" value="C:extracellular space"/>
    <property type="evidence" value="ECO:0007669"/>
    <property type="project" value="TreeGrafter"/>
</dbReference>
<evidence type="ECO:0000259" key="9">
    <source>
        <dbReference type="PROSITE" id="PS50240"/>
    </source>
</evidence>
<dbReference type="InterPro" id="IPR001314">
    <property type="entry name" value="Peptidase_S1A"/>
</dbReference>
<dbReference type="GO" id="GO:0004252">
    <property type="term" value="F:serine-type endopeptidase activity"/>
    <property type="evidence" value="ECO:0007669"/>
    <property type="project" value="InterPro"/>
</dbReference>
<dbReference type="Gene3D" id="2.40.10.10">
    <property type="entry name" value="Trypsin-like serine proteases"/>
    <property type="match status" value="3"/>
</dbReference>
<proteinExistence type="inferred from homology"/>
<dbReference type="FunFam" id="2.40.10.10:FF:000006">
    <property type="entry name" value="Serine proteinase stubble"/>
    <property type="match status" value="1"/>
</dbReference>
<comment type="caution">
    <text evidence="10">The sequence shown here is derived from an EMBL/GenBank/DDBJ whole genome shotgun (WGS) entry which is preliminary data.</text>
</comment>
<dbReference type="AlphaFoldDB" id="A0AAE1PS06"/>
<dbReference type="PROSITE" id="PS50240">
    <property type="entry name" value="TRYPSIN_DOM"/>
    <property type="match status" value="2"/>
</dbReference>
<dbReference type="InterPro" id="IPR001254">
    <property type="entry name" value="Trypsin_dom"/>
</dbReference>
<dbReference type="PRINTS" id="PR00722">
    <property type="entry name" value="CHYMOTRYPSIN"/>
</dbReference>
<dbReference type="Proteomes" id="UP001292094">
    <property type="component" value="Unassembled WGS sequence"/>
</dbReference>
<evidence type="ECO:0000256" key="4">
    <source>
        <dbReference type="ARBA" id="ARBA00022801"/>
    </source>
</evidence>
<evidence type="ECO:0000256" key="6">
    <source>
        <dbReference type="ARBA" id="ARBA00023157"/>
    </source>
</evidence>
<dbReference type="InterPro" id="IPR033116">
    <property type="entry name" value="TRYPSIN_SER"/>
</dbReference>
<gene>
    <name evidence="10" type="ORF">Pmani_016568</name>
</gene>
<dbReference type="CDD" id="cd00190">
    <property type="entry name" value="Tryp_SPc"/>
    <property type="match status" value="2"/>
</dbReference>
<dbReference type="PANTHER" id="PTHR24264">
    <property type="entry name" value="TRYPSIN-RELATED"/>
    <property type="match status" value="1"/>
</dbReference>
<protein>
    <recommendedName>
        <fullName evidence="9">Peptidase S1 domain-containing protein</fullName>
    </recommendedName>
</protein>
<evidence type="ECO:0000256" key="5">
    <source>
        <dbReference type="ARBA" id="ARBA00022825"/>
    </source>
</evidence>
<dbReference type="InterPro" id="IPR009003">
    <property type="entry name" value="Peptidase_S1_PA"/>
</dbReference>
<keyword evidence="11" id="KW-1185">Reference proteome</keyword>
<name>A0AAE1PS06_9EUCA</name>
<dbReference type="FunFam" id="2.40.10.10:FF:000002">
    <property type="entry name" value="Transmembrane protease serine"/>
    <property type="match status" value="1"/>
</dbReference>
<evidence type="ECO:0000313" key="10">
    <source>
        <dbReference type="EMBL" id="KAK4311977.1"/>
    </source>
</evidence>
<dbReference type="PANTHER" id="PTHR24264:SF65">
    <property type="entry name" value="SRCR DOMAIN-CONTAINING PROTEIN"/>
    <property type="match status" value="1"/>
</dbReference>
<dbReference type="SMART" id="SM00020">
    <property type="entry name" value="Tryp_SPc"/>
    <property type="match status" value="2"/>
</dbReference>
<evidence type="ECO:0000256" key="2">
    <source>
        <dbReference type="ARBA" id="ARBA00022525"/>
    </source>
</evidence>
<dbReference type="PROSITE" id="PS00135">
    <property type="entry name" value="TRYPSIN_SER"/>
    <property type="match status" value="1"/>
</dbReference>
<accession>A0AAE1PS06</accession>
<evidence type="ECO:0000256" key="7">
    <source>
        <dbReference type="ARBA" id="ARBA00024195"/>
    </source>
</evidence>
<comment type="similarity">
    <text evidence="7">Belongs to the peptidase S1 family. CLIP subfamily.</text>
</comment>
<sequence length="521" mass="56550">MKTGKSVGVDRIVGGRVTEARQHPWVGGLVWQGALEVWCGGVLVSSSLLLTAAHCAQRILPGERHAEVIFLSTSPEKDEEAEAQIRRTIVEIKIHPDYDPLSLKHDLALMWLEEEEEEEVVEEEVVEEEVVEEEVVEEVEVESEVVPVCFPDGDKDYANYTGVVAGWGRIEEGGPLSQDLREVEIPILSNEACSRLYPPGMIDNTVLCAGDTNKDACQVTISKADSGGPLVVMEEGVGVVLVGVVSWGRGCGRPNQPGVYVRVTECGLTNYTRQRVVGGTQVKVHEYPWQAAIVGYYQITPFCGGVLVSPRWVLTAAHCTHEMHHDDQVLLGEHKWNTPTETQWTIRRKVTEILVHPNFSQLSKMDSDIALLRLNSPVPLGPQRAIVPICLPASDEDFTGHIGTVSGWGSVSSYGFVSSVLKATHVPILTKEECVSVFGTAAFTTNMICAGVKEGGKDACQGDSGGPLSVLSEGRRWVLAGLVSWGRGCGRPSTPGVYVKVAGYVNWIKNITGASDTCGER</sequence>
<keyword evidence="5 8" id="KW-0720">Serine protease</keyword>
<evidence type="ECO:0000256" key="8">
    <source>
        <dbReference type="RuleBase" id="RU363034"/>
    </source>
</evidence>
<evidence type="ECO:0000313" key="11">
    <source>
        <dbReference type="Proteomes" id="UP001292094"/>
    </source>
</evidence>
<dbReference type="InterPro" id="IPR050127">
    <property type="entry name" value="Serine_Proteases_S1"/>
</dbReference>
<dbReference type="GO" id="GO:0006508">
    <property type="term" value="P:proteolysis"/>
    <property type="evidence" value="ECO:0007669"/>
    <property type="project" value="UniProtKB-KW"/>
</dbReference>
<feature type="domain" description="Peptidase S1" evidence="9">
    <location>
        <begin position="12"/>
        <end position="277"/>
    </location>
</feature>
<dbReference type="PROSITE" id="PS00134">
    <property type="entry name" value="TRYPSIN_HIS"/>
    <property type="match status" value="1"/>
</dbReference>
<dbReference type="SUPFAM" id="SSF50494">
    <property type="entry name" value="Trypsin-like serine proteases"/>
    <property type="match status" value="2"/>
</dbReference>
<dbReference type="InterPro" id="IPR018114">
    <property type="entry name" value="TRYPSIN_HIS"/>
</dbReference>
<dbReference type="Pfam" id="PF00089">
    <property type="entry name" value="Trypsin"/>
    <property type="match status" value="2"/>
</dbReference>
<evidence type="ECO:0000256" key="3">
    <source>
        <dbReference type="ARBA" id="ARBA00022670"/>
    </source>
</evidence>
<comment type="subcellular location">
    <subcellularLocation>
        <location evidence="1">Secreted</location>
    </subcellularLocation>
</comment>
<organism evidence="10 11">
    <name type="scientific">Petrolisthes manimaculis</name>
    <dbReference type="NCBI Taxonomy" id="1843537"/>
    <lineage>
        <taxon>Eukaryota</taxon>
        <taxon>Metazoa</taxon>
        <taxon>Ecdysozoa</taxon>
        <taxon>Arthropoda</taxon>
        <taxon>Crustacea</taxon>
        <taxon>Multicrustacea</taxon>
        <taxon>Malacostraca</taxon>
        <taxon>Eumalacostraca</taxon>
        <taxon>Eucarida</taxon>
        <taxon>Decapoda</taxon>
        <taxon>Pleocyemata</taxon>
        <taxon>Anomura</taxon>
        <taxon>Galatheoidea</taxon>
        <taxon>Porcellanidae</taxon>
        <taxon>Petrolisthes</taxon>
    </lineage>
</organism>
<feature type="domain" description="Peptidase S1" evidence="9">
    <location>
        <begin position="276"/>
        <end position="513"/>
    </location>
</feature>
<reference evidence="10" key="1">
    <citation type="submission" date="2023-11" db="EMBL/GenBank/DDBJ databases">
        <title>Genome assemblies of two species of porcelain crab, Petrolisthes cinctipes and Petrolisthes manimaculis (Anomura: Porcellanidae).</title>
        <authorList>
            <person name="Angst P."/>
        </authorList>
    </citation>
    <scope>NUCLEOTIDE SEQUENCE</scope>
    <source>
        <strain evidence="10">PB745_02</strain>
        <tissue evidence="10">Gill</tissue>
    </source>
</reference>
<keyword evidence="6" id="KW-1015">Disulfide bond</keyword>
<keyword evidence="4 8" id="KW-0378">Hydrolase</keyword>
<dbReference type="InterPro" id="IPR043504">
    <property type="entry name" value="Peptidase_S1_PA_chymotrypsin"/>
</dbReference>
<keyword evidence="3 8" id="KW-0645">Protease</keyword>
<evidence type="ECO:0000256" key="1">
    <source>
        <dbReference type="ARBA" id="ARBA00004613"/>
    </source>
</evidence>